<accession>F7EDX2</accession>
<dbReference type="InterPro" id="IPR036967">
    <property type="entry name" value="Ribosomal_uS11_sf"/>
</dbReference>
<dbReference type="GO" id="GO:0006412">
    <property type="term" value="P:translation"/>
    <property type="evidence" value="ECO:0007669"/>
    <property type="project" value="InterPro"/>
</dbReference>
<evidence type="ECO:0000256" key="9">
    <source>
        <dbReference type="SAM" id="MobiDB-lite"/>
    </source>
</evidence>
<comment type="similarity">
    <text evidence="2">Belongs to the universal ribosomal protein uL18 family.</text>
</comment>
<dbReference type="KEGG" id="mdo:100032448"/>
<dbReference type="STRING" id="13616.ENSMODP00000009217"/>
<reference evidence="10" key="3">
    <citation type="submission" date="2025-09" db="UniProtKB">
        <authorList>
            <consortium name="Ensembl"/>
        </authorList>
    </citation>
    <scope>IDENTIFICATION</scope>
</reference>
<dbReference type="GeneID" id="100032448"/>
<dbReference type="InterPro" id="IPR057268">
    <property type="entry name" value="Ribosomal_L18"/>
</dbReference>
<dbReference type="GO" id="GO:0035928">
    <property type="term" value="P:rRNA import into mitochondrion"/>
    <property type="evidence" value="ECO:0007669"/>
    <property type="project" value="Ensembl"/>
</dbReference>
<evidence type="ECO:0000256" key="3">
    <source>
        <dbReference type="ARBA" id="ARBA00022980"/>
    </source>
</evidence>
<dbReference type="GeneTree" id="ENSGT00390000006394"/>
<dbReference type="RefSeq" id="XP_001381457.1">
    <property type="nucleotide sequence ID" value="XM_001381420.4"/>
</dbReference>
<dbReference type="GO" id="GO:0005743">
    <property type="term" value="C:mitochondrial inner membrane"/>
    <property type="evidence" value="ECO:0007669"/>
    <property type="project" value="UniProtKB-ARBA"/>
</dbReference>
<evidence type="ECO:0000313" key="11">
    <source>
        <dbReference type="Proteomes" id="UP000002280"/>
    </source>
</evidence>
<dbReference type="InterPro" id="IPR005484">
    <property type="entry name" value="Ribosomal_uL18_bac/plant/anim"/>
</dbReference>
<comment type="function">
    <text evidence="6">Together with thiosulfate sulfurtransferase (TST), acts as a mitochondrial import factor for the cytosolic 5S rRNA. The precursor form shows RNA chaperone activity; is able to fold the 5S rRNA into an import-competent conformation that is recognized by rhodanese (TST). Both the cytoplasmic and mitochondrial forms are able to bind to the helix IV-loop D in the gamma domain of the 5S rRNA.</text>
</comment>
<dbReference type="AlphaFoldDB" id="F7EDX2"/>
<dbReference type="InParanoid" id="F7EDX2"/>
<evidence type="ECO:0000256" key="1">
    <source>
        <dbReference type="ARBA" id="ARBA00004173"/>
    </source>
</evidence>
<evidence type="ECO:0000256" key="4">
    <source>
        <dbReference type="ARBA" id="ARBA00023128"/>
    </source>
</evidence>
<protein>
    <recommendedName>
        <fullName evidence="7">Large ribosomal subunit protein uL18m</fullName>
    </recommendedName>
    <alternativeName>
        <fullName evidence="8">39S ribosomal protein L18, mitochondrial</fullName>
    </alternativeName>
</protein>
<keyword evidence="11" id="KW-1185">Reference proteome</keyword>
<sequence>MVLRARGRDLLALCRNPGFRLAPLTTSPNPAPAPEVDPKENEKIAPEFTNRNPRNLERLALARKERGWATVWPSRAYWHRLRVNRTQHHIEAFVEHSSGDVVVSASTREWAIKKHLYRTRNVNACENIGRVLAQRCLEAGINFMAFYPTPWEESSESIQRLQDAMKEGGVVLREPRRIYE</sequence>
<evidence type="ECO:0000256" key="7">
    <source>
        <dbReference type="ARBA" id="ARBA00069051"/>
    </source>
</evidence>
<evidence type="ECO:0000313" key="10">
    <source>
        <dbReference type="Ensembl" id="ENSMODP00000009217.4"/>
    </source>
</evidence>
<dbReference type="GO" id="GO:0008097">
    <property type="term" value="F:5S rRNA binding"/>
    <property type="evidence" value="ECO:0000318"/>
    <property type="project" value="GO_Central"/>
</dbReference>
<evidence type="ECO:0000256" key="5">
    <source>
        <dbReference type="ARBA" id="ARBA00023274"/>
    </source>
</evidence>
<evidence type="ECO:0000256" key="8">
    <source>
        <dbReference type="ARBA" id="ARBA00082661"/>
    </source>
</evidence>
<dbReference type="PANTHER" id="PTHR12899:SF3">
    <property type="entry name" value="LARGE RIBOSOMAL SUBUNIT PROTEIN UL18M"/>
    <property type="match status" value="1"/>
</dbReference>
<evidence type="ECO:0000256" key="2">
    <source>
        <dbReference type="ARBA" id="ARBA00007116"/>
    </source>
</evidence>
<organism evidence="10 11">
    <name type="scientific">Monodelphis domestica</name>
    <name type="common">Gray short-tailed opossum</name>
    <dbReference type="NCBI Taxonomy" id="13616"/>
    <lineage>
        <taxon>Eukaryota</taxon>
        <taxon>Metazoa</taxon>
        <taxon>Chordata</taxon>
        <taxon>Craniata</taxon>
        <taxon>Vertebrata</taxon>
        <taxon>Euteleostomi</taxon>
        <taxon>Mammalia</taxon>
        <taxon>Metatheria</taxon>
        <taxon>Didelphimorphia</taxon>
        <taxon>Didelphidae</taxon>
        <taxon>Monodelphis</taxon>
    </lineage>
</organism>
<dbReference type="Proteomes" id="UP000002280">
    <property type="component" value="Chromosome 2"/>
</dbReference>
<reference evidence="10" key="2">
    <citation type="submission" date="2025-08" db="UniProtKB">
        <authorList>
            <consortium name="Ensembl"/>
        </authorList>
    </citation>
    <scope>IDENTIFICATION</scope>
</reference>
<dbReference type="CDD" id="cd00432">
    <property type="entry name" value="Ribosomal_L18_L5e"/>
    <property type="match status" value="1"/>
</dbReference>
<dbReference type="HOGENOM" id="CLU_108540_0_0_1"/>
<dbReference type="Bgee" id="ENSMODG00000007428">
    <property type="expression patterns" value="Expressed in skeletal muscle tissue and 21 other cell types or tissues"/>
</dbReference>
<dbReference type="FunFam" id="3.30.420.80:FF:000005">
    <property type="entry name" value="39S ribosomal protein L18, mitochondrial"/>
    <property type="match status" value="1"/>
</dbReference>
<feature type="region of interest" description="Disordered" evidence="9">
    <location>
        <begin position="24"/>
        <end position="48"/>
    </location>
</feature>
<dbReference type="PANTHER" id="PTHR12899">
    <property type="entry name" value="39S RIBOSOMAL PROTEIN L18, MITOCHONDRIAL"/>
    <property type="match status" value="1"/>
</dbReference>
<dbReference type="OMA" id="TSEWAIK"/>
<dbReference type="OrthoDB" id="1932324at2759"/>
<reference evidence="10 11" key="1">
    <citation type="journal article" date="2007" name="Nature">
        <title>Genome of the marsupial Monodelphis domestica reveals innovation in non-coding sequences.</title>
        <authorList>
            <person name="Mikkelsen T.S."/>
            <person name="Wakefield M.J."/>
            <person name="Aken B."/>
            <person name="Amemiya C.T."/>
            <person name="Chang J.L."/>
            <person name="Duke S."/>
            <person name="Garber M."/>
            <person name="Gentles A.J."/>
            <person name="Goodstadt L."/>
            <person name="Heger A."/>
            <person name="Jurka J."/>
            <person name="Kamal M."/>
            <person name="Mauceli E."/>
            <person name="Searle S.M."/>
            <person name="Sharpe T."/>
            <person name="Baker M.L."/>
            <person name="Batzer M.A."/>
            <person name="Benos P.V."/>
            <person name="Belov K."/>
            <person name="Clamp M."/>
            <person name="Cook A."/>
            <person name="Cuff J."/>
            <person name="Das R."/>
            <person name="Davidow L."/>
            <person name="Deakin J.E."/>
            <person name="Fazzari M.J."/>
            <person name="Glass J.L."/>
            <person name="Grabherr M."/>
            <person name="Greally J.M."/>
            <person name="Gu W."/>
            <person name="Hore T.A."/>
            <person name="Huttley G.A."/>
            <person name="Kleber M."/>
            <person name="Jirtle R.L."/>
            <person name="Koina E."/>
            <person name="Lee J.T."/>
            <person name="Mahony S."/>
            <person name="Marra M.A."/>
            <person name="Miller R.D."/>
            <person name="Nicholls R.D."/>
            <person name="Oda M."/>
            <person name="Papenfuss A.T."/>
            <person name="Parra Z.E."/>
            <person name="Pollock D.D."/>
            <person name="Ray D.A."/>
            <person name="Schein J.E."/>
            <person name="Speed T.P."/>
            <person name="Thompson K."/>
            <person name="VandeBerg J.L."/>
            <person name="Wade C.M."/>
            <person name="Walker J.A."/>
            <person name="Waters P.D."/>
            <person name="Webber C."/>
            <person name="Weidman J.R."/>
            <person name="Xie X."/>
            <person name="Zody M.C."/>
            <person name="Baldwin J."/>
            <person name="Abdouelleil A."/>
            <person name="Abdulkadir J."/>
            <person name="Abebe A."/>
            <person name="Abera B."/>
            <person name="Abreu J."/>
            <person name="Acer S.C."/>
            <person name="Aftuck L."/>
            <person name="Alexander A."/>
            <person name="An P."/>
            <person name="Anderson E."/>
            <person name="Anderson S."/>
            <person name="Arachi H."/>
            <person name="Azer M."/>
            <person name="Bachantsang P."/>
            <person name="Barry A."/>
            <person name="Bayul T."/>
            <person name="Berlin A."/>
            <person name="Bessette D."/>
            <person name="Bloom T."/>
            <person name="Bloom T."/>
            <person name="Boguslavskiy L."/>
            <person name="Bonnet C."/>
            <person name="Boukhgalter B."/>
            <person name="Bourzgui I."/>
            <person name="Brown A."/>
            <person name="Cahill P."/>
            <person name="Channer S."/>
            <person name="Cheshatsang Y."/>
            <person name="Chuda L."/>
            <person name="Citroen M."/>
            <person name="Collymore A."/>
            <person name="Cooke P."/>
            <person name="Costello M."/>
            <person name="D'Aco K."/>
            <person name="Daza R."/>
            <person name="De Haan G."/>
            <person name="DeGray S."/>
            <person name="DeMaso C."/>
            <person name="Dhargay N."/>
            <person name="Dooley K."/>
            <person name="Dooley E."/>
            <person name="Doricent M."/>
            <person name="Dorje P."/>
            <person name="Dorjee K."/>
            <person name="Dupes A."/>
            <person name="Elong R."/>
            <person name="Falk J."/>
            <person name="Farina A."/>
            <person name="Faro S."/>
            <person name="Ferguson D."/>
            <person name="Fisher S."/>
            <person name="Foley C.D."/>
            <person name="Franke A."/>
            <person name="Friedrich D."/>
            <person name="Gadbois L."/>
            <person name="Gearin G."/>
            <person name="Gearin C.R."/>
            <person name="Giannoukos G."/>
            <person name="Goode T."/>
            <person name="Graham J."/>
            <person name="Grandbois E."/>
            <person name="Grewal S."/>
            <person name="Gyaltsen K."/>
            <person name="Hafez N."/>
            <person name="Hagos B."/>
            <person name="Hall J."/>
            <person name="Henson C."/>
            <person name="Hollinger A."/>
            <person name="Honan T."/>
            <person name="Huard M.D."/>
            <person name="Hughes L."/>
            <person name="Hurhula B."/>
            <person name="Husby M.E."/>
            <person name="Kamat A."/>
            <person name="Kanga B."/>
            <person name="Kashin S."/>
            <person name="Khazanovich D."/>
            <person name="Kisner P."/>
            <person name="Lance K."/>
            <person name="Lara M."/>
            <person name="Lee W."/>
            <person name="Lennon N."/>
            <person name="Letendre F."/>
            <person name="LeVine R."/>
            <person name="Lipovsky A."/>
            <person name="Liu X."/>
            <person name="Liu J."/>
            <person name="Liu S."/>
            <person name="Lokyitsang T."/>
            <person name="Lokyitsang Y."/>
            <person name="Lubonja R."/>
            <person name="Lui A."/>
            <person name="MacDonald P."/>
            <person name="Magnisalis V."/>
            <person name="Maru K."/>
            <person name="Matthews C."/>
            <person name="McCusker W."/>
            <person name="McDonough S."/>
            <person name="Mehta T."/>
            <person name="Meldrim J."/>
            <person name="Meneus L."/>
            <person name="Mihai O."/>
            <person name="Mihalev A."/>
            <person name="Mihova T."/>
            <person name="Mittelman R."/>
            <person name="Mlenga V."/>
            <person name="Montmayeur A."/>
            <person name="Mulrain L."/>
            <person name="Navidi A."/>
            <person name="Naylor J."/>
            <person name="Negash T."/>
            <person name="Nguyen T."/>
            <person name="Nguyen N."/>
            <person name="Nicol R."/>
            <person name="Norbu C."/>
            <person name="Norbu N."/>
            <person name="Novod N."/>
            <person name="O'Neill B."/>
            <person name="Osman S."/>
            <person name="Markiewicz E."/>
            <person name="Oyono O.L."/>
            <person name="Patti C."/>
            <person name="Phunkhang P."/>
            <person name="Pierre F."/>
            <person name="Priest M."/>
            <person name="Raghuraman S."/>
            <person name="Rege F."/>
            <person name="Reyes R."/>
            <person name="Rise C."/>
            <person name="Rogov P."/>
            <person name="Ross K."/>
            <person name="Ryan E."/>
            <person name="Settipalli S."/>
            <person name="Shea T."/>
            <person name="Sherpa N."/>
            <person name="Shi L."/>
            <person name="Shih D."/>
            <person name="Sparrow T."/>
            <person name="Spaulding J."/>
            <person name="Stalker J."/>
            <person name="Stange-Thomann N."/>
            <person name="Stavropoulos S."/>
            <person name="Stone C."/>
            <person name="Strader C."/>
            <person name="Tesfaye S."/>
            <person name="Thomson T."/>
            <person name="Thoulutsang Y."/>
            <person name="Thoulutsang D."/>
            <person name="Topham K."/>
            <person name="Topping I."/>
            <person name="Tsamla T."/>
            <person name="Vassiliev H."/>
            <person name="Vo A."/>
            <person name="Wangchuk T."/>
            <person name="Wangdi T."/>
            <person name="Weiand M."/>
            <person name="Wilkinson J."/>
            <person name="Wilson A."/>
            <person name="Yadav S."/>
            <person name="Young G."/>
            <person name="Yu Q."/>
            <person name="Zembek L."/>
            <person name="Zhong D."/>
            <person name="Zimmer A."/>
            <person name="Zwirko Z."/>
            <person name="Jaffe D.B."/>
            <person name="Alvarez P."/>
            <person name="Brockman W."/>
            <person name="Butler J."/>
            <person name="Chin C."/>
            <person name="Gnerre S."/>
            <person name="MacCallum I."/>
            <person name="Graves J.A."/>
            <person name="Ponting C.P."/>
            <person name="Breen M."/>
            <person name="Samollow P.B."/>
            <person name="Lander E.S."/>
            <person name="Lindblad-Toh K."/>
        </authorList>
    </citation>
    <scope>NUCLEOTIDE SEQUENCE [LARGE SCALE GENOMIC DNA]</scope>
</reference>
<dbReference type="Gene3D" id="3.30.420.80">
    <property type="entry name" value="Ribosomal protein S11"/>
    <property type="match status" value="1"/>
</dbReference>
<name>F7EDX2_MONDO</name>
<keyword evidence="4" id="KW-0496">Mitochondrion</keyword>
<comment type="subcellular location">
    <subcellularLocation>
        <location evidence="1">Mitochondrion</location>
    </subcellularLocation>
</comment>
<dbReference type="GO" id="GO:0005762">
    <property type="term" value="C:mitochondrial large ribosomal subunit"/>
    <property type="evidence" value="ECO:0007669"/>
    <property type="project" value="Ensembl"/>
</dbReference>
<dbReference type="GO" id="GO:0003735">
    <property type="term" value="F:structural constituent of ribosome"/>
    <property type="evidence" value="ECO:0007669"/>
    <property type="project" value="InterPro"/>
</dbReference>
<evidence type="ECO:0000256" key="6">
    <source>
        <dbReference type="ARBA" id="ARBA00059887"/>
    </source>
</evidence>
<dbReference type="SUPFAM" id="SSF53137">
    <property type="entry name" value="Translational machinery components"/>
    <property type="match status" value="1"/>
</dbReference>
<dbReference type="eggNOG" id="KOG3333">
    <property type="taxonomic scope" value="Eukaryota"/>
</dbReference>
<dbReference type="Ensembl" id="ENSMODT00000009398.4">
    <property type="protein sequence ID" value="ENSMODP00000009217.4"/>
    <property type="gene ID" value="ENSMODG00000007428.4"/>
</dbReference>
<proteinExistence type="inferred from homology"/>
<dbReference type="Pfam" id="PF00861">
    <property type="entry name" value="Ribosomal_L18p"/>
    <property type="match status" value="1"/>
</dbReference>
<dbReference type="GO" id="GO:0005739">
    <property type="term" value="C:mitochondrion"/>
    <property type="evidence" value="ECO:0000318"/>
    <property type="project" value="GO_Central"/>
</dbReference>
<keyword evidence="5" id="KW-0687">Ribonucleoprotein</keyword>
<feature type="compositionally biased region" description="Basic and acidic residues" evidence="9">
    <location>
        <begin position="36"/>
        <end position="45"/>
    </location>
</feature>
<dbReference type="CTD" id="29074"/>
<dbReference type="FunCoup" id="F7EDX2">
    <property type="interactions" value="1234"/>
</dbReference>
<keyword evidence="3" id="KW-0689">Ribosomal protein</keyword>
<gene>
    <name evidence="10" type="primary">MRPL18</name>
</gene>